<evidence type="ECO:0000313" key="2">
    <source>
        <dbReference type="Proteomes" id="UP000268321"/>
    </source>
</evidence>
<proteinExistence type="predicted"/>
<keyword evidence="2" id="KW-1185">Reference proteome</keyword>
<dbReference type="AlphaFoldDB" id="A0A4V1J2Q3"/>
<dbReference type="Proteomes" id="UP000268321">
    <property type="component" value="Unassembled WGS sequence"/>
</dbReference>
<accession>A0A4V1J2Q3</accession>
<gene>
    <name evidence="1" type="ORF">METBISCDRAFT_24317</name>
</gene>
<sequence>MLHTPRPSTSASDLHVLAAPTCPAYTRPLSQMRLVDELEQLLGLAPRTLSGNPATFAKIQSLNPFFLRSCCAKQMTVTLLAMLRSAGISEEPGPHVRSTFPDLPRVRRRSLLSDGDVRKPSQKLLETFEITSADTTGMLSSDSEFDGDSLMDCDKFIALMSAAEESELDSDKFNLAGALNKLQDMHSTISSRIILSVDRISALRNQSKRDLEYLRGVCQSGELIRDKIGELKTEVLVLEKALGAIKDKLAPKASSTLKLGNRQCVYRRKETDKESNLTAENAAASEQKIQGDYETHNTLSFYINLAIVLLFFACWIG</sequence>
<name>A0A4V1J2Q3_9ASCO</name>
<protein>
    <submittedName>
        <fullName evidence="1">Uncharacterized protein</fullName>
    </submittedName>
</protein>
<evidence type="ECO:0000313" key="1">
    <source>
        <dbReference type="EMBL" id="RKP29359.1"/>
    </source>
</evidence>
<reference evidence="2" key="1">
    <citation type="journal article" date="2018" name="Nat. Microbiol.">
        <title>Leveraging single-cell genomics to expand the fungal tree of life.</title>
        <authorList>
            <person name="Ahrendt S.R."/>
            <person name="Quandt C.A."/>
            <person name="Ciobanu D."/>
            <person name="Clum A."/>
            <person name="Salamov A."/>
            <person name="Andreopoulos B."/>
            <person name="Cheng J.F."/>
            <person name="Woyke T."/>
            <person name="Pelin A."/>
            <person name="Henrissat B."/>
            <person name="Reynolds N.K."/>
            <person name="Benny G.L."/>
            <person name="Smith M.E."/>
            <person name="James T.Y."/>
            <person name="Grigoriev I.V."/>
        </authorList>
    </citation>
    <scope>NUCLEOTIDE SEQUENCE [LARGE SCALE GENOMIC DNA]</scope>
    <source>
        <strain evidence="2">Baker2002</strain>
    </source>
</reference>
<dbReference type="EMBL" id="ML004492">
    <property type="protein sequence ID" value="RKP29359.1"/>
    <property type="molecule type" value="Genomic_DNA"/>
</dbReference>
<organism evidence="1 2">
    <name type="scientific">Metschnikowia bicuspidata</name>
    <dbReference type="NCBI Taxonomy" id="27322"/>
    <lineage>
        <taxon>Eukaryota</taxon>
        <taxon>Fungi</taxon>
        <taxon>Dikarya</taxon>
        <taxon>Ascomycota</taxon>
        <taxon>Saccharomycotina</taxon>
        <taxon>Pichiomycetes</taxon>
        <taxon>Metschnikowiaceae</taxon>
        <taxon>Metschnikowia</taxon>
    </lineage>
</organism>